<organism evidence="12 13">
    <name type="scientific">Pelotomaculum schinkii</name>
    <dbReference type="NCBI Taxonomy" id="78350"/>
    <lineage>
        <taxon>Bacteria</taxon>
        <taxon>Bacillati</taxon>
        <taxon>Bacillota</taxon>
        <taxon>Clostridia</taxon>
        <taxon>Eubacteriales</taxon>
        <taxon>Desulfotomaculaceae</taxon>
        <taxon>Pelotomaculum</taxon>
    </lineage>
</organism>
<dbReference type="PROSITE" id="PS50861">
    <property type="entry name" value="AA_TRNA_LIGASE_II_GLYAB"/>
    <property type="match status" value="1"/>
</dbReference>
<gene>
    <name evidence="10 12" type="primary">glyS</name>
    <name evidence="12" type="ORF">Psch_00754</name>
</gene>
<accession>A0A4Y7RFV0</accession>
<dbReference type="GO" id="GO:0005524">
    <property type="term" value="F:ATP binding"/>
    <property type="evidence" value="ECO:0007669"/>
    <property type="project" value="UniProtKB-UniRule"/>
</dbReference>
<dbReference type="Gene3D" id="1.10.730.10">
    <property type="entry name" value="Isoleucyl-tRNA Synthetase, Domain 1"/>
    <property type="match status" value="1"/>
</dbReference>
<evidence type="ECO:0000256" key="1">
    <source>
        <dbReference type="ARBA" id="ARBA00004496"/>
    </source>
</evidence>
<name>A0A4Y7RFV0_9FIRM</name>
<reference evidence="12 13" key="1">
    <citation type="journal article" date="2018" name="Environ. Microbiol.">
        <title>Novel energy conservation strategies and behaviour of Pelotomaculum schinkii driving syntrophic propionate catabolism.</title>
        <authorList>
            <person name="Hidalgo-Ahumada C.A.P."/>
            <person name="Nobu M.K."/>
            <person name="Narihiro T."/>
            <person name="Tamaki H."/>
            <person name="Liu W.T."/>
            <person name="Kamagata Y."/>
            <person name="Stams A.J.M."/>
            <person name="Imachi H."/>
            <person name="Sousa D.Z."/>
        </authorList>
    </citation>
    <scope>NUCLEOTIDE SEQUENCE [LARGE SCALE GENOMIC DNA]</scope>
    <source>
        <strain evidence="12 13">HH</strain>
    </source>
</reference>
<evidence type="ECO:0000256" key="3">
    <source>
        <dbReference type="ARBA" id="ARBA00022490"/>
    </source>
</evidence>
<comment type="subunit">
    <text evidence="10">Tetramer of two alpha and two beta subunits.</text>
</comment>
<dbReference type="Pfam" id="PF05746">
    <property type="entry name" value="DALR_1"/>
    <property type="match status" value="1"/>
</dbReference>
<evidence type="ECO:0000313" key="13">
    <source>
        <dbReference type="Proteomes" id="UP000298324"/>
    </source>
</evidence>
<sequence>MTINAQDYLLEIGVEEMPARFLEPALAELKDNAAALFQEQRLSYKRLAAYGTPRRITLYVEGLAIHQQSLEMEVKGPAVKVAYKSDGSPTRAAEGFARSQGVAVGDLLKKPVGHVEYVFAVKREPGRPALDVLPQAGASLISGLHFPKPMRWGDLDVRFARPIRWIVSLFGPDIVEFEFAGLKAGRTTRGHRFLTREAVTLVSPQEYFEKMRSNYVLVDPAERKQAIWQQVQEQARAAGGRVEEDEELLSEVNNLVEYPTALVGEFSREYLGLPREVLVTPMREHQRYFPVLGPDGVLLPKFIAVRNGKSEHLDIVRAGNEKVLRARLADANFFYQEDLKTALADKVPALKKVVFQETLGTIYDKVVRFGELAGALAVAMGAEEKELKDTLRAAYLAKADLVTNMVFEFTELQGIMGREYAVRSGEEQSVATAIYEHYLPRFAGDQLPATLPGKILSIADKTDNIVGCFAIGIQPSGSQDPYALRRQALGISHILLEGDFALSLGKLVETAYRGYEGKVRLKLGLTDVKEEVAEFFKQRLRGIFSDKGYSYDTIEAVLAAGFDNFSDTLLRLQALHSFRQNQAFGNLLTAFIRANNLSKNAGTRAIDPSLLEDASEKGLYESLLDIKQKVYDAQMKQDYQAVLAAIATMQEPLESFFNSVMVMVEDEKVRANRLALLAGLAALVKQVADLGKIVIEGQGA</sequence>
<dbReference type="InterPro" id="IPR015944">
    <property type="entry name" value="Gly-tRNA-synth_bsu"/>
</dbReference>
<evidence type="ECO:0000256" key="10">
    <source>
        <dbReference type="HAMAP-Rule" id="MF_00255"/>
    </source>
</evidence>
<evidence type="ECO:0000259" key="11">
    <source>
        <dbReference type="Pfam" id="PF05746"/>
    </source>
</evidence>
<dbReference type="PANTHER" id="PTHR30075:SF2">
    <property type="entry name" value="GLYCINE--TRNA LIGASE, CHLOROPLASTIC_MITOCHONDRIAL 2"/>
    <property type="match status" value="1"/>
</dbReference>
<dbReference type="InterPro" id="IPR006194">
    <property type="entry name" value="Gly-tRNA-synth_heterodimer"/>
</dbReference>
<protein>
    <recommendedName>
        <fullName evidence="10">Glycine--tRNA ligase beta subunit</fullName>
        <ecNumber evidence="10">6.1.1.14</ecNumber>
    </recommendedName>
    <alternativeName>
        <fullName evidence="10">Glycyl-tRNA synthetase beta subunit</fullName>
        <shortName evidence="10">GlyRS</shortName>
    </alternativeName>
</protein>
<dbReference type="PRINTS" id="PR01045">
    <property type="entry name" value="TRNASYNTHGB"/>
</dbReference>
<keyword evidence="7 10" id="KW-0648">Protein biosynthesis</keyword>
<evidence type="ECO:0000313" key="12">
    <source>
        <dbReference type="EMBL" id="TEB07207.1"/>
    </source>
</evidence>
<dbReference type="PANTHER" id="PTHR30075">
    <property type="entry name" value="GLYCYL-TRNA SYNTHETASE"/>
    <property type="match status" value="1"/>
</dbReference>
<dbReference type="GO" id="GO:0005829">
    <property type="term" value="C:cytosol"/>
    <property type="evidence" value="ECO:0007669"/>
    <property type="project" value="TreeGrafter"/>
</dbReference>
<keyword evidence="8 10" id="KW-0030">Aminoacyl-tRNA synthetase</keyword>
<dbReference type="GO" id="GO:0006420">
    <property type="term" value="P:arginyl-tRNA aminoacylation"/>
    <property type="evidence" value="ECO:0007669"/>
    <property type="project" value="InterPro"/>
</dbReference>
<dbReference type="NCBIfam" id="TIGR00211">
    <property type="entry name" value="glyS"/>
    <property type="match status" value="1"/>
</dbReference>
<dbReference type="GO" id="GO:0004814">
    <property type="term" value="F:arginine-tRNA ligase activity"/>
    <property type="evidence" value="ECO:0007669"/>
    <property type="project" value="InterPro"/>
</dbReference>
<evidence type="ECO:0000256" key="2">
    <source>
        <dbReference type="ARBA" id="ARBA00008226"/>
    </source>
</evidence>
<dbReference type="InterPro" id="IPR008909">
    <property type="entry name" value="DALR_anticod-bd"/>
</dbReference>
<evidence type="ECO:0000256" key="9">
    <source>
        <dbReference type="ARBA" id="ARBA00047937"/>
    </source>
</evidence>
<proteinExistence type="inferred from homology"/>
<evidence type="ECO:0000256" key="4">
    <source>
        <dbReference type="ARBA" id="ARBA00022598"/>
    </source>
</evidence>
<dbReference type="EC" id="6.1.1.14" evidence="10"/>
<keyword evidence="3 10" id="KW-0963">Cytoplasm</keyword>
<dbReference type="HAMAP" id="MF_00255">
    <property type="entry name" value="Gly_tRNA_synth_beta"/>
    <property type="match status" value="1"/>
</dbReference>
<feature type="domain" description="DALR anticodon binding" evidence="11">
    <location>
        <begin position="589"/>
        <end position="689"/>
    </location>
</feature>
<dbReference type="Pfam" id="PF02092">
    <property type="entry name" value="tRNA_synt_2f"/>
    <property type="match status" value="1"/>
</dbReference>
<evidence type="ECO:0000256" key="8">
    <source>
        <dbReference type="ARBA" id="ARBA00023146"/>
    </source>
</evidence>
<dbReference type="AlphaFoldDB" id="A0A4Y7RFV0"/>
<dbReference type="Proteomes" id="UP000298324">
    <property type="component" value="Unassembled WGS sequence"/>
</dbReference>
<keyword evidence="4 10" id="KW-0436">Ligase</keyword>
<keyword evidence="5 10" id="KW-0547">Nucleotide-binding</keyword>
<evidence type="ECO:0000256" key="7">
    <source>
        <dbReference type="ARBA" id="ARBA00022917"/>
    </source>
</evidence>
<dbReference type="RefSeq" id="WP_190240216.1">
    <property type="nucleotide sequence ID" value="NZ_QFGA01000001.1"/>
</dbReference>
<dbReference type="GO" id="GO:0006426">
    <property type="term" value="P:glycyl-tRNA aminoacylation"/>
    <property type="evidence" value="ECO:0007669"/>
    <property type="project" value="UniProtKB-UniRule"/>
</dbReference>
<keyword evidence="13" id="KW-1185">Reference proteome</keyword>
<comment type="similarity">
    <text evidence="2 10">Belongs to the class-II aminoacyl-tRNA synthetase family.</text>
</comment>
<evidence type="ECO:0000256" key="5">
    <source>
        <dbReference type="ARBA" id="ARBA00022741"/>
    </source>
</evidence>
<dbReference type="EMBL" id="QFGA01000001">
    <property type="protein sequence ID" value="TEB07207.1"/>
    <property type="molecule type" value="Genomic_DNA"/>
</dbReference>
<evidence type="ECO:0000256" key="6">
    <source>
        <dbReference type="ARBA" id="ARBA00022840"/>
    </source>
</evidence>
<dbReference type="SUPFAM" id="SSF109604">
    <property type="entry name" value="HD-domain/PDEase-like"/>
    <property type="match status" value="1"/>
</dbReference>
<keyword evidence="6 10" id="KW-0067">ATP-binding</keyword>
<comment type="catalytic activity">
    <reaction evidence="9 10">
        <text>tRNA(Gly) + glycine + ATP = glycyl-tRNA(Gly) + AMP + diphosphate</text>
        <dbReference type="Rhea" id="RHEA:16013"/>
        <dbReference type="Rhea" id="RHEA-COMP:9664"/>
        <dbReference type="Rhea" id="RHEA-COMP:9683"/>
        <dbReference type="ChEBI" id="CHEBI:30616"/>
        <dbReference type="ChEBI" id="CHEBI:33019"/>
        <dbReference type="ChEBI" id="CHEBI:57305"/>
        <dbReference type="ChEBI" id="CHEBI:78442"/>
        <dbReference type="ChEBI" id="CHEBI:78522"/>
        <dbReference type="ChEBI" id="CHEBI:456215"/>
        <dbReference type="EC" id="6.1.1.14"/>
    </reaction>
</comment>
<comment type="subcellular location">
    <subcellularLocation>
        <location evidence="1 10">Cytoplasm</location>
    </subcellularLocation>
</comment>
<comment type="caution">
    <text evidence="12">The sequence shown here is derived from an EMBL/GenBank/DDBJ whole genome shotgun (WGS) entry which is preliminary data.</text>
</comment>
<dbReference type="GO" id="GO:0004820">
    <property type="term" value="F:glycine-tRNA ligase activity"/>
    <property type="evidence" value="ECO:0007669"/>
    <property type="project" value="UniProtKB-UniRule"/>
</dbReference>